<evidence type="ECO:0000313" key="2">
    <source>
        <dbReference type="Proteomes" id="UP001519343"/>
    </source>
</evidence>
<comment type="caution">
    <text evidence="1">The sequence shown here is derived from an EMBL/GenBank/DDBJ whole genome shotgun (WGS) entry which is preliminary data.</text>
</comment>
<proteinExistence type="predicted"/>
<evidence type="ECO:0000313" key="1">
    <source>
        <dbReference type="EMBL" id="MBP1933235.1"/>
    </source>
</evidence>
<dbReference type="EMBL" id="JAGGKT010000010">
    <property type="protein sequence ID" value="MBP1933235.1"/>
    <property type="molecule type" value="Genomic_DNA"/>
</dbReference>
<keyword evidence="2" id="KW-1185">Reference proteome</keyword>
<gene>
    <name evidence="1" type="ORF">J2Z37_003248</name>
</gene>
<accession>A0ABS4GTP2</accession>
<organism evidence="1 2">
    <name type="scientific">Ammoniphilus resinae</name>
    <dbReference type="NCBI Taxonomy" id="861532"/>
    <lineage>
        <taxon>Bacteria</taxon>
        <taxon>Bacillati</taxon>
        <taxon>Bacillota</taxon>
        <taxon>Bacilli</taxon>
        <taxon>Bacillales</taxon>
        <taxon>Paenibacillaceae</taxon>
        <taxon>Aneurinibacillus group</taxon>
        <taxon>Ammoniphilus</taxon>
    </lineage>
</organism>
<sequence>MKQGLYEQIINRDTMNQLSTLDPSYEIGKEPMDAEEARKLLSNYISTVTRWALKLIREQTPDVEAVLAQIRACNEIISTLKNNLGEEELEQLKVDEQGEILTHVYSKINSIRGITGEKVLRPATPLSQSSLFTGAHSDSRR</sequence>
<reference evidence="1 2" key="1">
    <citation type="submission" date="2021-03" db="EMBL/GenBank/DDBJ databases">
        <title>Genomic Encyclopedia of Type Strains, Phase IV (KMG-IV): sequencing the most valuable type-strain genomes for metagenomic binning, comparative biology and taxonomic classification.</title>
        <authorList>
            <person name="Goeker M."/>
        </authorList>
    </citation>
    <scope>NUCLEOTIDE SEQUENCE [LARGE SCALE GENOMIC DNA]</scope>
    <source>
        <strain evidence="1 2">DSM 24738</strain>
    </source>
</reference>
<protein>
    <submittedName>
        <fullName evidence="1">Uncharacterized protein</fullName>
    </submittedName>
</protein>
<dbReference type="Proteomes" id="UP001519343">
    <property type="component" value="Unassembled WGS sequence"/>
</dbReference>
<name>A0ABS4GTP2_9BACL</name>